<keyword evidence="6" id="KW-0812">Transmembrane</keyword>
<dbReference type="InterPro" id="IPR045584">
    <property type="entry name" value="Pilin-like"/>
</dbReference>
<dbReference type="OrthoDB" id="9788973at2"/>
<dbReference type="PANTHER" id="PTHR38831">
    <property type="entry name" value="TYPE II SECRETION SYSTEM PROTEIN K"/>
    <property type="match status" value="1"/>
</dbReference>
<accession>A0A369WK00</accession>
<keyword evidence="13" id="KW-1185">Reference proteome</keyword>
<gene>
    <name evidence="12" type="ORF">DV711_07090</name>
</gene>
<dbReference type="EMBL" id="QQOH01000002">
    <property type="protein sequence ID" value="RDE22368.1"/>
    <property type="molecule type" value="Genomic_DNA"/>
</dbReference>
<sequence length="318" mass="35383">MALIIALLVVVIVTLLATTVSSHFLLSFRAVELQQRSQQAWAYLSFAEEVAMKLLANDQEEQARVDHLEEEWSVPFSYPARNNDEVVQIEGQLFDLQGRLNINQLALPVPKDNRFNVHQQRFIRLLQCLEGPSLDESEAIAITEAVVDWLDPDNLVTGHGGAETLFYTAQQSPRRAGNRLMTAPSELLWVKGVTQGLFQALEPHITVLPVENGLLNINTASVETLRSLNQNGNLQPLSKADGELFIEQREEEAWTDLSIFEHGLMAGRGIDIEGIGVSSQYFLLNAQVGLNGKEFGLSSVIQRKDNSLRIVARSQGGW</sequence>
<dbReference type="Pfam" id="PF21687">
    <property type="entry name" value="T2SSK_1st"/>
    <property type="match status" value="1"/>
</dbReference>
<evidence type="ECO:0000256" key="3">
    <source>
        <dbReference type="ARBA" id="ARBA00022448"/>
    </source>
</evidence>
<keyword evidence="5 10" id="KW-0997">Cell inner membrane</keyword>
<evidence type="ECO:0000256" key="4">
    <source>
        <dbReference type="ARBA" id="ARBA00022475"/>
    </source>
</evidence>
<reference evidence="12 13" key="1">
    <citation type="submission" date="2018-07" db="EMBL/GenBank/DDBJ databases">
        <title>Motiliproteus coralliicola sp. nov., a bacterium isolated from Coral.</title>
        <authorList>
            <person name="Wang G."/>
        </authorList>
    </citation>
    <scope>NUCLEOTIDE SEQUENCE [LARGE SCALE GENOMIC DNA]</scope>
    <source>
        <strain evidence="12 13">C34</strain>
    </source>
</reference>
<organism evidence="12 13">
    <name type="scientific">Motiliproteus coralliicola</name>
    <dbReference type="NCBI Taxonomy" id="2283196"/>
    <lineage>
        <taxon>Bacteria</taxon>
        <taxon>Pseudomonadati</taxon>
        <taxon>Pseudomonadota</taxon>
        <taxon>Gammaproteobacteria</taxon>
        <taxon>Oceanospirillales</taxon>
        <taxon>Oceanospirillaceae</taxon>
        <taxon>Motiliproteus</taxon>
    </lineage>
</organism>
<dbReference type="RefSeq" id="WP_114694994.1">
    <property type="nucleotide sequence ID" value="NZ_QQOH01000002.1"/>
</dbReference>
<proteinExistence type="inferred from homology"/>
<dbReference type="NCBIfam" id="NF037980">
    <property type="entry name" value="T2SS_GspK"/>
    <property type="match status" value="1"/>
</dbReference>
<dbReference type="GO" id="GO:0005886">
    <property type="term" value="C:plasma membrane"/>
    <property type="evidence" value="ECO:0007669"/>
    <property type="project" value="UniProtKB-SubCell"/>
</dbReference>
<evidence type="ECO:0000256" key="9">
    <source>
        <dbReference type="ARBA" id="ARBA00023136"/>
    </source>
</evidence>
<dbReference type="Proteomes" id="UP000253769">
    <property type="component" value="Unassembled WGS sequence"/>
</dbReference>
<keyword evidence="3 10" id="KW-0813">Transport</keyword>
<evidence type="ECO:0000259" key="11">
    <source>
        <dbReference type="Pfam" id="PF21687"/>
    </source>
</evidence>
<dbReference type="InterPro" id="IPR049031">
    <property type="entry name" value="T2SSK_SAM-like_1st"/>
</dbReference>
<dbReference type="InterPro" id="IPR005628">
    <property type="entry name" value="GspK"/>
</dbReference>
<dbReference type="InterPro" id="IPR038072">
    <property type="entry name" value="GspK_central_sf"/>
</dbReference>
<dbReference type="PIRSF" id="PIRSF002786">
    <property type="entry name" value="XcpX"/>
    <property type="match status" value="1"/>
</dbReference>
<dbReference type="GO" id="GO:0009306">
    <property type="term" value="P:protein secretion"/>
    <property type="evidence" value="ECO:0007669"/>
    <property type="project" value="InterPro"/>
</dbReference>
<evidence type="ECO:0000256" key="2">
    <source>
        <dbReference type="ARBA" id="ARBA00007246"/>
    </source>
</evidence>
<comment type="subcellular location">
    <subcellularLocation>
        <location evidence="1 10">Cell inner membrane</location>
    </subcellularLocation>
</comment>
<evidence type="ECO:0000256" key="5">
    <source>
        <dbReference type="ARBA" id="ARBA00022519"/>
    </source>
</evidence>
<evidence type="ECO:0000256" key="8">
    <source>
        <dbReference type="ARBA" id="ARBA00022989"/>
    </source>
</evidence>
<protein>
    <recommendedName>
        <fullName evidence="10">Type II secretion system protein K</fullName>
    </recommendedName>
</protein>
<comment type="similarity">
    <text evidence="2 10">Belongs to the GSP K family.</text>
</comment>
<name>A0A369WK00_9GAMM</name>
<dbReference type="SUPFAM" id="SSF54523">
    <property type="entry name" value="Pili subunits"/>
    <property type="match status" value="1"/>
</dbReference>
<evidence type="ECO:0000313" key="13">
    <source>
        <dbReference type="Proteomes" id="UP000253769"/>
    </source>
</evidence>
<feature type="domain" description="T2SS protein K first SAM-like" evidence="11">
    <location>
        <begin position="98"/>
        <end position="209"/>
    </location>
</feature>
<keyword evidence="9 10" id="KW-0472">Membrane</keyword>
<dbReference type="AlphaFoldDB" id="A0A369WK00"/>
<evidence type="ECO:0000256" key="1">
    <source>
        <dbReference type="ARBA" id="ARBA00004533"/>
    </source>
</evidence>
<keyword evidence="7" id="KW-0653">Protein transport</keyword>
<dbReference type="SUPFAM" id="SSF158544">
    <property type="entry name" value="GspK insert domain-like"/>
    <property type="match status" value="1"/>
</dbReference>
<dbReference type="Gene3D" id="3.30.1300.30">
    <property type="entry name" value="GSPII I/J protein-like"/>
    <property type="match status" value="1"/>
</dbReference>
<keyword evidence="4 10" id="KW-1003">Cell membrane</keyword>
<comment type="caution">
    <text evidence="12">The sequence shown here is derived from an EMBL/GenBank/DDBJ whole genome shotgun (WGS) entry which is preliminary data.</text>
</comment>
<dbReference type="PANTHER" id="PTHR38831:SF1">
    <property type="entry name" value="TYPE II SECRETION SYSTEM PROTEIN K-RELATED"/>
    <property type="match status" value="1"/>
</dbReference>
<evidence type="ECO:0000313" key="12">
    <source>
        <dbReference type="EMBL" id="RDE22368.1"/>
    </source>
</evidence>
<evidence type="ECO:0000256" key="10">
    <source>
        <dbReference type="PIRNR" id="PIRNR002786"/>
    </source>
</evidence>
<evidence type="ECO:0000256" key="7">
    <source>
        <dbReference type="ARBA" id="ARBA00022927"/>
    </source>
</evidence>
<dbReference type="Gene3D" id="1.10.40.60">
    <property type="entry name" value="EpsJ-like"/>
    <property type="match status" value="2"/>
</dbReference>
<keyword evidence="8" id="KW-1133">Transmembrane helix</keyword>
<evidence type="ECO:0000256" key="6">
    <source>
        <dbReference type="ARBA" id="ARBA00022692"/>
    </source>
</evidence>